<evidence type="ECO:0000313" key="8">
    <source>
        <dbReference type="Proteomes" id="UP000247345"/>
    </source>
</evidence>
<dbReference type="PANTHER" id="PTHR11662:SF285">
    <property type="entry name" value="HEXURONATE TRANSPORTER"/>
    <property type="match status" value="1"/>
</dbReference>
<feature type="transmembrane region" description="Helical" evidence="5">
    <location>
        <begin position="19"/>
        <end position="36"/>
    </location>
</feature>
<dbReference type="Proteomes" id="UP000247345">
    <property type="component" value="Unassembled WGS sequence"/>
</dbReference>
<name>A0A2P6CCQ9_9FLAO</name>
<proteinExistence type="predicted"/>
<sequence length="433" mass="47981">MPTKTNTVTANPKVKDSKIRWVIVALLFFATTINYIDRQVIGLLKPFIEKDLHWTEADYGYIVTAFQIAYAIGLLISGRMLDKLGSRLGYTVAIIIWSVGAFLHAFVYSVLGFGIVRSILGVGEAANFPAAVKTVAEWFPKKERALATGIFNSGSNIGAIVAPLIVVGITITLNWKWAFIITGLLGFIWIIFWLLIYRTPEKHKRVSSTELAYILSDNESVVESTDDNGITWKSLFKHRQTYAICMSRFFTDWVWWFFLFWAPDFLNKTQNIDLKDSILPLIIIYTMASIGGVFGGALSSRFIKIGKTIDYARKTAILVCAIMVLPLIFATKFDNLWLVVVIIGLATAAHQGWASNIFTVVSDIYPKKAVATMVGLSGFTGAIGGALAASFVGLVLDISGSYTLIFVIASSMYLLAWLILKIMIPQIKPIDNI</sequence>
<dbReference type="InterPro" id="IPR011701">
    <property type="entry name" value="MFS"/>
</dbReference>
<dbReference type="PANTHER" id="PTHR11662">
    <property type="entry name" value="SOLUTE CARRIER FAMILY 17"/>
    <property type="match status" value="1"/>
</dbReference>
<evidence type="ECO:0000313" key="7">
    <source>
        <dbReference type="EMBL" id="PQJ72680.1"/>
    </source>
</evidence>
<feature type="transmembrane region" description="Helical" evidence="5">
    <location>
        <begin position="402"/>
        <end position="420"/>
    </location>
</feature>
<dbReference type="InterPro" id="IPR020846">
    <property type="entry name" value="MFS_dom"/>
</dbReference>
<dbReference type="OrthoDB" id="9781156at2"/>
<protein>
    <recommendedName>
        <fullName evidence="6">Major facilitator superfamily (MFS) profile domain-containing protein</fullName>
    </recommendedName>
</protein>
<gene>
    <name evidence="7" type="ORF">BTO14_05145</name>
</gene>
<feature type="transmembrane region" description="Helical" evidence="5">
    <location>
        <begin position="241"/>
        <end position="258"/>
    </location>
</feature>
<feature type="domain" description="Major facilitator superfamily (MFS) profile" evidence="6">
    <location>
        <begin position="23"/>
        <end position="428"/>
    </location>
</feature>
<feature type="transmembrane region" description="Helical" evidence="5">
    <location>
        <begin position="177"/>
        <end position="197"/>
    </location>
</feature>
<dbReference type="InterPro" id="IPR000849">
    <property type="entry name" value="Sugar_P_transporter"/>
</dbReference>
<dbReference type="EMBL" id="MSCK01000001">
    <property type="protein sequence ID" value="PQJ72680.1"/>
    <property type="molecule type" value="Genomic_DNA"/>
</dbReference>
<feature type="transmembrane region" description="Helical" evidence="5">
    <location>
        <begin position="150"/>
        <end position="171"/>
    </location>
</feature>
<dbReference type="InterPro" id="IPR036259">
    <property type="entry name" value="MFS_trans_sf"/>
</dbReference>
<dbReference type="RefSeq" id="WP_105048340.1">
    <property type="nucleotide sequence ID" value="NZ_CP150661.1"/>
</dbReference>
<feature type="transmembrane region" description="Helical" evidence="5">
    <location>
        <begin position="57"/>
        <end position="76"/>
    </location>
</feature>
<keyword evidence="2 5" id="KW-0812">Transmembrane</keyword>
<dbReference type="PIRSF" id="PIRSF002808">
    <property type="entry name" value="Hexose_phosphate_transp"/>
    <property type="match status" value="1"/>
</dbReference>
<dbReference type="CDD" id="cd17319">
    <property type="entry name" value="MFS_ExuT_GudP_like"/>
    <property type="match status" value="1"/>
</dbReference>
<feature type="transmembrane region" description="Helical" evidence="5">
    <location>
        <begin position="311"/>
        <end position="330"/>
    </location>
</feature>
<dbReference type="PROSITE" id="PS50850">
    <property type="entry name" value="MFS"/>
    <property type="match status" value="1"/>
</dbReference>
<reference evidence="7 8" key="1">
    <citation type="submission" date="2016-12" db="EMBL/GenBank/DDBJ databases">
        <title>Trade-off between light-utilization and light-protection in marine flavobacteria.</title>
        <authorList>
            <person name="Kumagai Y."/>
            <person name="Yoshizawa S."/>
            <person name="Kogure K."/>
            <person name="Iwasaki W."/>
        </authorList>
    </citation>
    <scope>NUCLEOTIDE SEQUENCE [LARGE SCALE GENOMIC DNA]</scope>
    <source>
        <strain evidence="7 8">KCTC 12100</strain>
    </source>
</reference>
<comment type="subcellular location">
    <subcellularLocation>
        <location evidence="1">Membrane</location>
        <topology evidence="1">Multi-pass membrane protein</topology>
    </subcellularLocation>
</comment>
<evidence type="ECO:0000256" key="1">
    <source>
        <dbReference type="ARBA" id="ARBA00004141"/>
    </source>
</evidence>
<feature type="transmembrane region" description="Helical" evidence="5">
    <location>
        <begin position="278"/>
        <end position="299"/>
    </location>
</feature>
<evidence type="ECO:0000256" key="3">
    <source>
        <dbReference type="ARBA" id="ARBA00022989"/>
    </source>
</evidence>
<accession>A0A2P6CCQ9</accession>
<dbReference type="AlphaFoldDB" id="A0A2P6CCQ9"/>
<comment type="caution">
    <text evidence="7">The sequence shown here is derived from an EMBL/GenBank/DDBJ whole genome shotgun (WGS) entry which is preliminary data.</text>
</comment>
<feature type="transmembrane region" description="Helical" evidence="5">
    <location>
        <begin position="336"/>
        <end position="358"/>
    </location>
</feature>
<evidence type="ECO:0000256" key="2">
    <source>
        <dbReference type="ARBA" id="ARBA00022692"/>
    </source>
</evidence>
<feature type="transmembrane region" description="Helical" evidence="5">
    <location>
        <begin position="88"/>
        <end position="111"/>
    </location>
</feature>
<dbReference type="Gene3D" id="1.20.1250.20">
    <property type="entry name" value="MFS general substrate transporter like domains"/>
    <property type="match status" value="2"/>
</dbReference>
<organism evidence="7 8">
    <name type="scientific">Polaribacter butkevichii</name>
    <dbReference type="NCBI Taxonomy" id="218490"/>
    <lineage>
        <taxon>Bacteria</taxon>
        <taxon>Pseudomonadati</taxon>
        <taxon>Bacteroidota</taxon>
        <taxon>Flavobacteriia</taxon>
        <taxon>Flavobacteriales</taxon>
        <taxon>Flavobacteriaceae</taxon>
    </lineage>
</organism>
<evidence type="ECO:0000259" key="6">
    <source>
        <dbReference type="PROSITE" id="PS50850"/>
    </source>
</evidence>
<evidence type="ECO:0000256" key="4">
    <source>
        <dbReference type="ARBA" id="ARBA00023136"/>
    </source>
</evidence>
<dbReference type="GO" id="GO:0016020">
    <property type="term" value="C:membrane"/>
    <property type="evidence" value="ECO:0007669"/>
    <property type="project" value="UniProtKB-SubCell"/>
</dbReference>
<keyword evidence="3 5" id="KW-1133">Transmembrane helix</keyword>
<dbReference type="SUPFAM" id="SSF103473">
    <property type="entry name" value="MFS general substrate transporter"/>
    <property type="match status" value="1"/>
</dbReference>
<keyword evidence="8" id="KW-1185">Reference proteome</keyword>
<feature type="transmembrane region" description="Helical" evidence="5">
    <location>
        <begin position="370"/>
        <end position="396"/>
    </location>
</feature>
<evidence type="ECO:0000256" key="5">
    <source>
        <dbReference type="SAM" id="Phobius"/>
    </source>
</evidence>
<keyword evidence="4 5" id="KW-0472">Membrane</keyword>
<dbReference type="Pfam" id="PF07690">
    <property type="entry name" value="MFS_1"/>
    <property type="match status" value="1"/>
</dbReference>
<dbReference type="GO" id="GO:0015134">
    <property type="term" value="F:hexuronate transmembrane transporter activity"/>
    <property type="evidence" value="ECO:0007669"/>
    <property type="project" value="TreeGrafter"/>
</dbReference>
<dbReference type="InterPro" id="IPR050382">
    <property type="entry name" value="MFS_Na/Anion_cotransporter"/>
</dbReference>